<dbReference type="Proteomes" id="UP000553343">
    <property type="component" value="Unassembled WGS sequence"/>
</dbReference>
<dbReference type="InterPro" id="IPR021295">
    <property type="entry name" value="DUF2867"/>
</dbReference>
<keyword evidence="3" id="KW-1185">Reference proteome</keyword>
<protein>
    <submittedName>
        <fullName evidence="2">SDR family oxidoreductase</fullName>
    </submittedName>
</protein>
<dbReference type="InterPro" id="IPR051207">
    <property type="entry name" value="ComplexI_NDUFA9_subunit"/>
</dbReference>
<evidence type="ECO:0000259" key="1">
    <source>
        <dbReference type="Pfam" id="PF05368"/>
    </source>
</evidence>
<name>A0A850TA71_9BACT</name>
<dbReference type="InterPro" id="IPR036291">
    <property type="entry name" value="NAD(P)-bd_dom_sf"/>
</dbReference>
<comment type="caution">
    <text evidence="2">The sequence shown here is derived from an EMBL/GenBank/DDBJ whole genome shotgun (WGS) entry which is preliminary data.</text>
</comment>
<evidence type="ECO:0000313" key="3">
    <source>
        <dbReference type="Proteomes" id="UP000553343"/>
    </source>
</evidence>
<dbReference type="GO" id="GO:0044877">
    <property type="term" value="F:protein-containing complex binding"/>
    <property type="evidence" value="ECO:0007669"/>
    <property type="project" value="TreeGrafter"/>
</dbReference>
<organism evidence="2 3">
    <name type="scientific">Desulfobacter latus</name>
    <dbReference type="NCBI Taxonomy" id="2292"/>
    <lineage>
        <taxon>Bacteria</taxon>
        <taxon>Pseudomonadati</taxon>
        <taxon>Thermodesulfobacteriota</taxon>
        <taxon>Desulfobacteria</taxon>
        <taxon>Desulfobacterales</taxon>
        <taxon>Desulfobacteraceae</taxon>
        <taxon>Desulfobacter</taxon>
    </lineage>
</organism>
<dbReference type="Pfam" id="PF05368">
    <property type="entry name" value="NmrA"/>
    <property type="match status" value="1"/>
</dbReference>
<accession>A0A850TA71</accession>
<dbReference type="EMBL" id="JACADJ010000035">
    <property type="protein sequence ID" value="NWH05478.1"/>
    <property type="molecule type" value="Genomic_DNA"/>
</dbReference>
<dbReference type="PANTHER" id="PTHR12126">
    <property type="entry name" value="NADH-UBIQUINONE OXIDOREDUCTASE 39 KDA SUBUNIT-RELATED"/>
    <property type="match status" value="1"/>
</dbReference>
<evidence type="ECO:0000313" key="2">
    <source>
        <dbReference type="EMBL" id="NWH05478.1"/>
    </source>
</evidence>
<dbReference type="AlphaFoldDB" id="A0A850TA71"/>
<sequence length="511" mass="56360">MNNVKPILVTGATGYVSGRLIPLLLADGYKVKAMGRSIPKMKDRPWGQDQNVELVKGDIQDVASLKNVAKGCGTVYYLVHSMISQKGKYRDADKNGARNMVQAAAEAGVDHIIYLGGLGDITHKNISKHLISRNEVGKILMQGPVPATVLRAAMILGSGSASFEILRYLAERLPVMITPKWVSMPTQPISITNVLGYLKGCLEHPETKGKTFDIGGPDVVAYRDLFRIFAKEANLPAPIMIPVPVLTPRLSSLWIHLVTPVPAAIAQPLTEGLSLPTTCTENSITQIIPQDLISCSEAIRRALDRIRQEQVDTCWADAGEIKYPEWSYYGDSSYSGGTILSCGYRATVKGTPRNLWRSIEKIGGGTGYYGGDILWQVRGLIDLFTGGVGLSRGRRSKKELRVGDALDFWRVLEVEPESKLLLLAEMKVPGEALLEIKTAPVNREACHVSLLARFLPKGLVGLLYWYALYPFHQYVFTQMLKGLVNASNLKFIKKPSRYYPDPTTTCRLSDR</sequence>
<dbReference type="Pfam" id="PF11066">
    <property type="entry name" value="DUF2867"/>
    <property type="match status" value="1"/>
</dbReference>
<dbReference type="SUPFAM" id="SSF51735">
    <property type="entry name" value="NAD(P)-binding Rossmann-fold domains"/>
    <property type="match status" value="1"/>
</dbReference>
<dbReference type="InterPro" id="IPR008030">
    <property type="entry name" value="NmrA-like"/>
</dbReference>
<dbReference type="PANTHER" id="PTHR12126:SF11">
    <property type="entry name" value="NADH DEHYDROGENASE [UBIQUINONE] 1 ALPHA SUBCOMPLEX SUBUNIT 9, MITOCHONDRIAL"/>
    <property type="match status" value="1"/>
</dbReference>
<feature type="domain" description="NmrA-like" evidence="1">
    <location>
        <begin position="5"/>
        <end position="120"/>
    </location>
</feature>
<gene>
    <name evidence="2" type="ORF">HXW94_10840</name>
</gene>
<reference evidence="2 3" key="1">
    <citation type="submission" date="2020-06" db="EMBL/GenBank/DDBJ databases">
        <title>High-quality draft genome of sulfate reducer Desulfobacter latus type strain AcrS2 isolated from marine sediment.</title>
        <authorList>
            <person name="Hoppe M."/>
            <person name="Larsen C.K."/>
            <person name="Marshall I.P.G."/>
            <person name="Schramm A."/>
            <person name="Marietou A.G."/>
        </authorList>
    </citation>
    <scope>NUCLEOTIDE SEQUENCE [LARGE SCALE GENOMIC DNA]</scope>
    <source>
        <strain evidence="2 3">AcRS2</strain>
    </source>
</reference>
<proteinExistence type="predicted"/>
<dbReference type="Gene3D" id="3.40.50.720">
    <property type="entry name" value="NAD(P)-binding Rossmann-like Domain"/>
    <property type="match status" value="1"/>
</dbReference>
<dbReference type="RefSeq" id="WP_178366932.1">
    <property type="nucleotide sequence ID" value="NZ_JACADJ010000035.1"/>
</dbReference>